<sequence length="234" mass="28402">MKYWLISLLKILIILETHIKTLSAVPAYNNQEYECVKYRILSNMILYCDMPQAITPKFVVIYDFSLRYCDILDFGNFLAKDQGNQSKEYLYWYRIFPCNPDEYENCTFNHTLNNTFWRCTVNRTLIWECESKFWFPQITPAYIEEEGDIRPSCRKDTNCFRLKYHGLKYRGIPPYYDTYIEYKQHELNTTKHHQFKSSLNTNMVIFIMFCFTFFMIYIIYHMSTMGINVLHHYD</sequence>
<dbReference type="EMBL" id="LC738878">
    <property type="protein sequence ID" value="BDT62742.1"/>
    <property type="molecule type" value="Genomic_DNA"/>
</dbReference>
<accession>A0A9C7BQN8</accession>
<name>A0A9C7BQN8_9VIRU</name>
<proteinExistence type="predicted"/>
<reference evidence="2" key="1">
    <citation type="submission" date="2022-10" db="EMBL/GenBank/DDBJ databases">
        <title>Genome sequences of endogenous nimaviruses in decapod crustaceans.</title>
        <authorList>
            <person name="Kawato S."/>
            <person name="Nozaki R."/>
            <person name="Kondo H."/>
            <person name="Hirono I."/>
        </authorList>
    </citation>
    <scope>NUCLEOTIDE SEQUENCE</scope>
    <source>
        <strain evidence="2">Tokushima2020</strain>
    </source>
</reference>
<protein>
    <submittedName>
        <fullName evidence="2">Uncharacterized protein</fullName>
    </submittedName>
</protein>
<organism evidence="2">
    <name type="scientific">Metapenaeus joyneri majanivirus</name>
    <dbReference type="NCBI Taxonomy" id="2984280"/>
    <lineage>
        <taxon>Viruses</taxon>
        <taxon>Viruses incertae sedis</taxon>
        <taxon>Naldaviricetes</taxon>
        <taxon>Nimaviridae</taxon>
    </lineage>
</organism>
<keyword evidence="1" id="KW-1133">Transmembrane helix</keyword>
<evidence type="ECO:0000256" key="1">
    <source>
        <dbReference type="SAM" id="Phobius"/>
    </source>
</evidence>
<keyword evidence="1" id="KW-0812">Transmembrane</keyword>
<keyword evidence="1" id="KW-0472">Membrane</keyword>
<evidence type="ECO:0000313" key="2">
    <source>
        <dbReference type="EMBL" id="BDT62742.1"/>
    </source>
</evidence>
<feature type="transmembrane region" description="Helical" evidence="1">
    <location>
        <begin position="203"/>
        <end position="220"/>
    </location>
</feature>